<sequence length="127" mass="13989">MSMWELFAMFAAGTLTGGLLAGRYLSIKLYPRLLNLRDDAVAQQEKARLAKLDLSARRVELSSIESEAERYRERAVTAEAALESYLSGPDRERVVWLAQQLAAHLTPAGIASLVGRESARVDSEAQP</sequence>
<dbReference type="EMBL" id="JBHSWB010000001">
    <property type="protein sequence ID" value="MFC6659394.1"/>
    <property type="molecule type" value="Genomic_DNA"/>
</dbReference>
<proteinExistence type="predicted"/>
<gene>
    <name evidence="1" type="ORF">ACFP90_02655</name>
</gene>
<dbReference type="RefSeq" id="WP_224604355.1">
    <property type="nucleotide sequence ID" value="NZ_JAIQXV010000001.1"/>
</dbReference>
<comment type="caution">
    <text evidence="1">The sequence shown here is derived from an EMBL/GenBank/DDBJ whole genome shotgun (WGS) entry which is preliminary data.</text>
</comment>
<evidence type="ECO:0000313" key="2">
    <source>
        <dbReference type="Proteomes" id="UP001596317"/>
    </source>
</evidence>
<name>A0ABW1ZEU8_9DEIO</name>
<dbReference type="Proteomes" id="UP001596317">
    <property type="component" value="Unassembled WGS sequence"/>
</dbReference>
<organism evidence="1 2">
    <name type="scientific">Deinococcus multiflagellatus</name>
    <dbReference type="NCBI Taxonomy" id="1656887"/>
    <lineage>
        <taxon>Bacteria</taxon>
        <taxon>Thermotogati</taxon>
        <taxon>Deinococcota</taxon>
        <taxon>Deinococci</taxon>
        <taxon>Deinococcales</taxon>
        <taxon>Deinococcaceae</taxon>
        <taxon>Deinococcus</taxon>
    </lineage>
</organism>
<reference evidence="2" key="1">
    <citation type="journal article" date="2019" name="Int. J. Syst. Evol. Microbiol.">
        <title>The Global Catalogue of Microorganisms (GCM) 10K type strain sequencing project: providing services to taxonomists for standard genome sequencing and annotation.</title>
        <authorList>
            <consortium name="The Broad Institute Genomics Platform"/>
            <consortium name="The Broad Institute Genome Sequencing Center for Infectious Disease"/>
            <person name="Wu L."/>
            <person name="Ma J."/>
        </authorList>
    </citation>
    <scope>NUCLEOTIDE SEQUENCE [LARGE SCALE GENOMIC DNA]</scope>
    <source>
        <strain evidence="2">CCUG 63830</strain>
    </source>
</reference>
<evidence type="ECO:0000313" key="1">
    <source>
        <dbReference type="EMBL" id="MFC6659394.1"/>
    </source>
</evidence>
<accession>A0ABW1ZEU8</accession>
<protein>
    <submittedName>
        <fullName evidence="1">Uncharacterized protein</fullName>
    </submittedName>
</protein>
<keyword evidence="2" id="KW-1185">Reference proteome</keyword>